<dbReference type="Pfam" id="PF21254">
    <property type="entry name" value="AGA-YXIM_GBD"/>
    <property type="match status" value="1"/>
</dbReference>
<evidence type="ECO:0000259" key="5">
    <source>
        <dbReference type="Pfam" id="PF21254"/>
    </source>
</evidence>
<dbReference type="AlphaFoldDB" id="A0A497Y096"/>
<organism evidence="6 7">
    <name type="scientific">Pedobacter alluvionis</name>
    <dbReference type="NCBI Taxonomy" id="475253"/>
    <lineage>
        <taxon>Bacteria</taxon>
        <taxon>Pseudomonadati</taxon>
        <taxon>Bacteroidota</taxon>
        <taxon>Sphingobacteriia</taxon>
        <taxon>Sphingobacteriales</taxon>
        <taxon>Sphingobacteriaceae</taxon>
        <taxon>Pedobacter</taxon>
    </lineage>
</organism>
<dbReference type="EMBL" id="RCCK01000014">
    <property type="protein sequence ID" value="RLJ72816.1"/>
    <property type="molecule type" value="Genomic_DNA"/>
</dbReference>
<dbReference type="Gene3D" id="2.60.120.430">
    <property type="entry name" value="Galactose-binding lectin"/>
    <property type="match status" value="1"/>
</dbReference>
<dbReference type="SUPFAM" id="SSF49785">
    <property type="entry name" value="Galactose-binding domain-like"/>
    <property type="match status" value="1"/>
</dbReference>
<evidence type="ECO:0000313" key="7">
    <source>
        <dbReference type="Proteomes" id="UP000273898"/>
    </source>
</evidence>
<keyword evidence="2" id="KW-0378">Hydrolase</keyword>
<name>A0A497Y096_9SPHI</name>
<evidence type="ECO:0000256" key="3">
    <source>
        <dbReference type="SAM" id="MobiDB-lite"/>
    </source>
</evidence>
<protein>
    <submittedName>
        <fullName evidence="6">Lysophospholipase L1-like esterase</fullName>
    </submittedName>
</protein>
<evidence type="ECO:0000256" key="2">
    <source>
        <dbReference type="ARBA" id="ARBA00022801"/>
    </source>
</evidence>
<dbReference type="SUPFAM" id="SSF52266">
    <property type="entry name" value="SGNH hydrolase"/>
    <property type="match status" value="1"/>
</dbReference>
<accession>A0A497Y096</accession>
<dbReference type="PANTHER" id="PTHR43695:SF1">
    <property type="entry name" value="RHAMNOGALACTURONAN ACETYLESTERASE"/>
    <property type="match status" value="1"/>
</dbReference>
<sequence length="457" mass="50591">MDKTIVPDLAANPNDMSIQKFIKPFVFLGLIANLSQAQEKNSYKFDFGPAKVVKGYTQVLPDDAYSKEKGFGFDFDSKVEGINYDGKNRLTSDLVKSNKPFYFSVSVPEGNYKIKVTLGDQKEAMLTTVKAESRRLMLEDVKTRAGQSITKTFIVNVKDKHIAGGQVVSLKPRELTKLDWDDKLTLEFDHQTALQALEITKVEDQITVFLAGNSTVVNQDDEPWASWGQMIPRFFKSGVAIANHAESGLTLGSFLGSKRLAKILSVMKPGDYLFIEFGHNDQKDKGPADGAYKLYTERLKTFISEVKKKGGIPVVVTSTSRRSFGADGKIVNSLGDFPDAARKVAMEEKVALIDLNAMTSVLFNALGEEPSKKAFVHYPANSYPGQDKALADNTHFNPYGAYKIAQCIILGIKEQQLGIAKYLVNDLPKFDLAKPDDPANWHWPESPKSSVLKPDGN</sequence>
<dbReference type="InterPro" id="IPR049033">
    <property type="entry name" value="AGA-YXIM_GBD"/>
</dbReference>
<feature type="region of interest" description="Disordered" evidence="3">
    <location>
        <begin position="436"/>
        <end position="457"/>
    </location>
</feature>
<dbReference type="InterPro" id="IPR013830">
    <property type="entry name" value="SGNH_hydro"/>
</dbReference>
<evidence type="ECO:0000259" key="4">
    <source>
        <dbReference type="Pfam" id="PF13472"/>
    </source>
</evidence>
<evidence type="ECO:0000256" key="1">
    <source>
        <dbReference type="ARBA" id="ARBA00008668"/>
    </source>
</evidence>
<dbReference type="InterPro" id="IPR036514">
    <property type="entry name" value="SGNH_hydro_sf"/>
</dbReference>
<dbReference type="GO" id="GO:0016788">
    <property type="term" value="F:hydrolase activity, acting on ester bonds"/>
    <property type="evidence" value="ECO:0007669"/>
    <property type="project" value="UniProtKB-ARBA"/>
</dbReference>
<dbReference type="PANTHER" id="PTHR43695">
    <property type="entry name" value="PUTATIVE (AFU_ORTHOLOGUE AFUA_2G17250)-RELATED"/>
    <property type="match status" value="1"/>
</dbReference>
<gene>
    <name evidence="6" type="ORF">BCL90_4459</name>
</gene>
<proteinExistence type="inferred from homology"/>
<evidence type="ECO:0000313" key="6">
    <source>
        <dbReference type="EMBL" id="RLJ72816.1"/>
    </source>
</evidence>
<comment type="similarity">
    <text evidence="1">Belongs to the 'GDSL' lipolytic enzyme family.</text>
</comment>
<dbReference type="InterPro" id="IPR037459">
    <property type="entry name" value="RhgT-like"/>
</dbReference>
<feature type="domain" description="Beta-agarase/YXIM esterase-like galactose-binding" evidence="5">
    <location>
        <begin position="43"/>
        <end position="159"/>
    </location>
</feature>
<dbReference type="Gene3D" id="3.40.50.1110">
    <property type="entry name" value="SGNH hydrolase"/>
    <property type="match status" value="1"/>
</dbReference>
<dbReference type="InterPro" id="IPR008979">
    <property type="entry name" value="Galactose-bd-like_sf"/>
</dbReference>
<comment type="caution">
    <text evidence="6">The sequence shown here is derived from an EMBL/GenBank/DDBJ whole genome shotgun (WGS) entry which is preliminary data.</text>
</comment>
<feature type="domain" description="SGNH hydrolase-type esterase" evidence="4">
    <location>
        <begin position="212"/>
        <end position="400"/>
    </location>
</feature>
<dbReference type="Pfam" id="PF13472">
    <property type="entry name" value="Lipase_GDSL_2"/>
    <property type="match status" value="1"/>
</dbReference>
<reference evidence="6 7" key="1">
    <citation type="submission" date="2018-10" db="EMBL/GenBank/DDBJ databases">
        <title>Genomic Encyclopedia of Archaeal and Bacterial Type Strains, Phase II (KMG-II): from individual species to whole genera.</title>
        <authorList>
            <person name="Goeker M."/>
        </authorList>
    </citation>
    <scope>NUCLEOTIDE SEQUENCE [LARGE SCALE GENOMIC DNA]</scope>
    <source>
        <strain evidence="6 7">DSM 19624</strain>
    </source>
</reference>
<dbReference type="Proteomes" id="UP000273898">
    <property type="component" value="Unassembled WGS sequence"/>
</dbReference>
<dbReference type="CDD" id="cd01821">
    <property type="entry name" value="Rhamnogalacturan_acetylesterase_like"/>
    <property type="match status" value="1"/>
</dbReference>
<dbReference type="RefSeq" id="WP_244095110.1">
    <property type="nucleotide sequence ID" value="NZ_RCCK01000014.1"/>
</dbReference>